<feature type="region of interest" description="Disordered" evidence="1">
    <location>
        <begin position="708"/>
        <end position="738"/>
    </location>
</feature>
<dbReference type="PANTHER" id="PTHR36754:SF2">
    <property type="entry name" value="E3 UBIQUITIN-PROTEIN LIGASE TRIM37"/>
    <property type="match status" value="1"/>
</dbReference>
<dbReference type="SUPFAM" id="SSF49599">
    <property type="entry name" value="TRAF domain-like"/>
    <property type="match status" value="1"/>
</dbReference>
<reference evidence="3 4" key="1">
    <citation type="submission" date="2019-04" db="EMBL/GenBank/DDBJ databases">
        <title>Annotation for the trematode Fasciola gigantica.</title>
        <authorList>
            <person name="Choi Y.-J."/>
        </authorList>
    </citation>
    <scope>NUCLEOTIDE SEQUENCE [LARGE SCALE GENOMIC DNA]</scope>
    <source>
        <strain evidence="3">Uganda_cow_1</strain>
    </source>
</reference>
<dbReference type="GO" id="GO:0070842">
    <property type="term" value="P:aggresome assembly"/>
    <property type="evidence" value="ECO:0007669"/>
    <property type="project" value="TreeGrafter"/>
</dbReference>
<feature type="region of interest" description="Disordered" evidence="1">
    <location>
        <begin position="1202"/>
        <end position="1264"/>
    </location>
</feature>
<comment type="caution">
    <text evidence="3">The sequence shown here is derived from an EMBL/GenBank/DDBJ whole genome shotgun (WGS) entry which is preliminary data.</text>
</comment>
<dbReference type="OrthoDB" id="192247at2759"/>
<dbReference type="SMART" id="SM00061">
    <property type="entry name" value="MATH"/>
    <property type="match status" value="1"/>
</dbReference>
<dbReference type="InterPro" id="IPR053003">
    <property type="entry name" value="TRIM_RBCC_E3_ubiq-ligases"/>
</dbReference>
<evidence type="ECO:0000259" key="2">
    <source>
        <dbReference type="PROSITE" id="PS50144"/>
    </source>
</evidence>
<feature type="region of interest" description="Disordered" evidence="1">
    <location>
        <begin position="971"/>
        <end position="994"/>
    </location>
</feature>
<dbReference type="GO" id="GO:0005164">
    <property type="term" value="F:tumor necrosis factor receptor binding"/>
    <property type="evidence" value="ECO:0007669"/>
    <property type="project" value="TreeGrafter"/>
</dbReference>
<feature type="compositionally biased region" description="Polar residues" evidence="1">
    <location>
        <begin position="947"/>
        <end position="956"/>
    </location>
</feature>
<accession>A0A504YI94</accession>
<dbReference type="InterPro" id="IPR002083">
    <property type="entry name" value="MATH/TRAF_dom"/>
</dbReference>
<feature type="region of interest" description="Disordered" evidence="1">
    <location>
        <begin position="805"/>
        <end position="873"/>
    </location>
</feature>
<dbReference type="GO" id="GO:0061630">
    <property type="term" value="F:ubiquitin protein ligase activity"/>
    <property type="evidence" value="ECO:0007669"/>
    <property type="project" value="TreeGrafter"/>
</dbReference>
<dbReference type="GO" id="GO:0005778">
    <property type="term" value="C:peroxisomal membrane"/>
    <property type="evidence" value="ECO:0007669"/>
    <property type="project" value="TreeGrafter"/>
</dbReference>
<dbReference type="Pfam" id="PF22486">
    <property type="entry name" value="MATH_2"/>
    <property type="match status" value="1"/>
</dbReference>
<dbReference type="CDD" id="cd03773">
    <property type="entry name" value="MATH_TRIM37"/>
    <property type="match status" value="1"/>
</dbReference>
<feature type="compositionally biased region" description="Low complexity" evidence="1">
    <location>
        <begin position="725"/>
        <end position="736"/>
    </location>
</feature>
<dbReference type="STRING" id="46835.A0A504YI94"/>
<feature type="region of interest" description="Disordered" evidence="1">
    <location>
        <begin position="885"/>
        <end position="956"/>
    </location>
</feature>
<dbReference type="GO" id="GO:0051865">
    <property type="term" value="P:protein autoubiquitination"/>
    <property type="evidence" value="ECO:0007669"/>
    <property type="project" value="TreeGrafter"/>
</dbReference>
<proteinExistence type="predicted"/>
<dbReference type="InterPro" id="IPR037299">
    <property type="entry name" value="TRIM37_MATH"/>
</dbReference>
<dbReference type="GO" id="GO:0016235">
    <property type="term" value="C:aggresome"/>
    <property type="evidence" value="ECO:0007669"/>
    <property type="project" value="TreeGrafter"/>
</dbReference>
<dbReference type="PROSITE" id="PS50144">
    <property type="entry name" value="MATH"/>
    <property type="match status" value="1"/>
</dbReference>
<feature type="compositionally biased region" description="Polar residues" evidence="1">
    <location>
        <begin position="546"/>
        <end position="565"/>
    </location>
</feature>
<feature type="compositionally biased region" description="Basic and acidic residues" evidence="1">
    <location>
        <begin position="849"/>
        <end position="859"/>
    </location>
</feature>
<feature type="domain" description="MATH" evidence="2">
    <location>
        <begin position="60"/>
        <end position="187"/>
    </location>
</feature>
<protein>
    <submittedName>
        <fullName evidence="3">E3 ubiquitin-protein ligase TRIM37</fullName>
    </submittedName>
</protein>
<feature type="compositionally biased region" description="Polar residues" evidence="1">
    <location>
        <begin position="825"/>
        <end position="844"/>
    </location>
</feature>
<dbReference type="Gene3D" id="2.60.210.10">
    <property type="entry name" value="Apoptosis, Tumor Necrosis Factor Receptor Associated Protein 2, Chain A"/>
    <property type="match status" value="1"/>
</dbReference>
<feature type="compositionally biased region" description="Acidic residues" evidence="1">
    <location>
        <begin position="510"/>
        <end position="540"/>
    </location>
</feature>
<dbReference type="Proteomes" id="UP000316759">
    <property type="component" value="Unassembled WGS sequence"/>
</dbReference>
<keyword evidence="4" id="KW-1185">Reference proteome</keyword>
<dbReference type="PANTHER" id="PTHR36754">
    <property type="entry name" value="E3 UBIQUITIN-PROTEIN LIGASE TRIM37"/>
    <property type="match status" value="1"/>
</dbReference>
<feature type="compositionally biased region" description="Polar residues" evidence="1">
    <location>
        <begin position="807"/>
        <end position="817"/>
    </location>
</feature>
<evidence type="ECO:0000313" key="3">
    <source>
        <dbReference type="EMBL" id="TPP60944.1"/>
    </source>
</evidence>
<sequence length="1361" mass="147528">MLEALLQGVQTELDTVSRAEIISRYPEILAMFAEVHRKPMVSFVTAPVPADFISEIVPPYDSSTFTLQNYSILRQRADPVYSQPLHVGGLSWRLKVYPDGNGVVRGNYLSVFIELSAGLLEASKYEYRVEMIHQASRDPTRNIVREFASHFEVGESWGYNRFFRLDLLHSEGYLDSETDTLVLTFQVRAPTYFQKCRDQQWHIAQLEANQGHCFTQLAELKEQLAAQLTCQNGLVSDPIRNSTNKLATAALTAATSASSTVDRTVTVGPLITATAVLVAQSPSGVAGDVSEIQDSDCRTLAPVVPSGSVDQRNGDMLTHDDITDNRTSACPPRQQSEPIPILVNTWSEHGDGRSLSAIGRAYSDTMHPRDVSETAREGCGASMLIRSSSISSGRGPLGNERCTEMDVNLQADSHLFCRRSTDYPGESLSEPLLLNLFCPVTPHRSPRSVLSSIELSPLTQSFHSDPDSGRDLINLVRTRLGVYGNLSGRSYNSFGIGQSSAHSSVMRDHDDDDGDDNDDDNLGDDDVEEEEELEGEDMEDGEIRTVTLSNRQDTRQSRSVISPLNVTGDDEDEEAGDAEGDDGEDGEGVGEENAEEGDDDEDEDGNIPANTDSALLRISGETRPDSVDPGDEEPYDPEGDIESHDDGEDSDEDLARLTHEDTDYYDLVGRRCYDACSKVAENRTDQDHGRNSASVSLMHLASIVEKNAEGNASNGRQSNRYPQLSNNTIGSGSSTSRMNLDAATRGESLSLLEDLLSLPTPRNRVPGNSRIQLEQLLRRRDRTRGDRIPSRYKWGHRVHTRVASARVHSNSSVNSTRLSDRGSGTVDTGQSDLLCSINSPTHSALTDEDSPRDGPRDSRTSVNSEQLNDDDYDVCRRLQDVSRAAPNTGSVFRGSNSPWQASGRGRPGTKPFPHSNRKPPMEPARGDPRLASTSTQPDSTRPGWESRFQSAAQDCTRSTKLSARGVCAGGGVRSAETRSMNGTLSDPLAQAAPSSSHRLNDVAGALVSEQNTRSYPDRDYFRRLRRLSLESGSVKQVVVNLENDVDEETMTGDRDVGEHNDTIQSRIESSGSNSVLASLFTSVPLSQARSSIPANSINKVAVGNIISASSTAAVTTPWTMTKPQFATNSPRMATGGAIDGTGGSGISPRSAVFNNTGAGRKPVSVGSANACVCPPTNDSAKTATRCTNDLEPAGTAGLFESRQEGEVGPDSLINHVLSSSSKDDHLSRPFPPRNSPVMDHLDESLSRPSHDSSRSNKEDSLSRSDMDAQLNANVRHASTVADVSLTMLCHRISRLQSEAEAVAKAITSKSLPVDLRDLTTTATTSAENTEIQETPTPVEALTSRLVLPDVGSPGPIHSIDQ</sequence>
<name>A0A504YI94_FASGI</name>
<feature type="region of interest" description="Disordered" evidence="1">
    <location>
        <begin position="497"/>
        <end position="651"/>
    </location>
</feature>
<feature type="compositionally biased region" description="Acidic residues" evidence="1">
    <location>
        <begin position="628"/>
        <end position="651"/>
    </location>
</feature>
<gene>
    <name evidence="3" type="ORF">FGIG_10019</name>
</gene>
<feature type="compositionally biased region" description="Acidic residues" evidence="1">
    <location>
        <begin position="568"/>
        <end position="605"/>
    </location>
</feature>
<feature type="compositionally biased region" description="Polar residues" evidence="1">
    <location>
        <begin position="885"/>
        <end position="900"/>
    </location>
</feature>
<dbReference type="GO" id="GO:0006513">
    <property type="term" value="P:protein monoubiquitination"/>
    <property type="evidence" value="ECO:0007669"/>
    <property type="project" value="TreeGrafter"/>
</dbReference>
<dbReference type="GO" id="GO:0031625">
    <property type="term" value="F:ubiquitin protein ligase binding"/>
    <property type="evidence" value="ECO:0007669"/>
    <property type="project" value="TreeGrafter"/>
</dbReference>
<evidence type="ECO:0000256" key="1">
    <source>
        <dbReference type="SAM" id="MobiDB-lite"/>
    </source>
</evidence>
<feature type="compositionally biased region" description="Polar residues" evidence="1">
    <location>
        <begin position="710"/>
        <end position="724"/>
    </location>
</feature>
<evidence type="ECO:0000313" key="4">
    <source>
        <dbReference type="Proteomes" id="UP000316759"/>
    </source>
</evidence>
<dbReference type="InterPro" id="IPR008974">
    <property type="entry name" value="TRAF-like"/>
</dbReference>
<dbReference type="EMBL" id="SUNJ01008802">
    <property type="protein sequence ID" value="TPP60944.1"/>
    <property type="molecule type" value="Genomic_DNA"/>
</dbReference>
<feature type="compositionally biased region" description="Basic and acidic residues" evidence="1">
    <location>
        <begin position="1239"/>
        <end position="1264"/>
    </location>
</feature>
<organism evidence="3 4">
    <name type="scientific">Fasciola gigantica</name>
    <name type="common">Giant liver fluke</name>
    <dbReference type="NCBI Taxonomy" id="46835"/>
    <lineage>
        <taxon>Eukaryota</taxon>
        <taxon>Metazoa</taxon>
        <taxon>Spiralia</taxon>
        <taxon>Lophotrochozoa</taxon>
        <taxon>Platyhelminthes</taxon>
        <taxon>Trematoda</taxon>
        <taxon>Digenea</taxon>
        <taxon>Plagiorchiida</taxon>
        <taxon>Echinostomata</taxon>
        <taxon>Echinostomatoidea</taxon>
        <taxon>Fasciolidae</taxon>
        <taxon>Fasciola</taxon>
    </lineage>
</organism>